<comment type="caution">
    <text evidence="4">The sequence shown here is derived from an EMBL/GenBank/DDBJ whole genome shotgun (WGS) entry which is preliminary data.</text>
</comment>
<sequence>MGWSLRYVDRKIHVSENRLGATGDQGYSTVLATHGASSGSWYYELTYLGEGSRHTSTARMEAHIRVGWSTRMTRYDMPIGSDCFSYAMRDIDACKIVVARRIPYGRRRIFPGDTIGCHLFIRDAPKTALRADDGRPESSLWLPGLLCDPEDPPVPVISEGSAISYSLNGESLGVAFHDVVEGEYFPAVSLYGGA</sequence>
<dbReference type="Proteomes" id="UP000574390">
    <property type="component" value="Unassembled WGS sequence"/>
</dbReference>
<dbReference type="InterPro" id="IPR013320">
    <property type="entry name" value="ConA-like_dom_sf"/>
</dbReference>
<feature type="non-terminal residue" evidence="4">
    <location>
        <position position="1"/>
    </location>
</feature>
<dbReference type="GO" id="GO:0000976">
    <property type="term" value="F:transcription cis-regulatory region binding"/>
    <property type="evidence" value="ECO:0007669"/>
    <property type="project" value="TreeGrafter"/>
</dbReference>
<comment type="subcellular location">
    <subcellularLocation>
        <location evidence="1">Nucleus</location>
    </subcellularLocation>
</comment>
<dbReference type="SUPFAM" id="SSF49899">
    <property type="entry name" value="Concanavalin A-like lectins/glucanases"/>
    <property type="match status" value="1"/>
</dbReference>
<proteinExistence type="predicted"/>
<dbReference type="GO" id="GO:0032259">
    <property type="term" value="P:methylation"/>
    <property type="evidence" value="ECO:0007669"/>
    <property type="project" value="UniProtKB-KW"/>
</dbReference>
<dbReference type="EMBL" id="JABANM010014012">
    <property type="protein sequence ID" value="KAF4733370.1"/>
    <property type="molecule type" value="Genomic_DNA"/>
</dbReference>
<dbReference type="CDD" id="cd12872">
    <property type="entry name" value="SPRY_Ash2"/>
    <property type="match status" value="1"/>
</dbReference>
<name>A0A7J6SMJ6_PEROL</name>
<evidence type="ECO:0000313" key="5">
    <source>
        <dbReference type="Proteomes" id="UP000574390"/>
    </source>
</evidence>
<dbReference type="PANTHER" id="PTHR10598:SF0">
    <property type="entry name" value="SET1_ASH2 HISTONE METHYLTRANSFERASE COMPLEX SUBUNIT ASH2"/>
    <property type="match status" value="1"/>
</dbReference>
<dbReference type="InterPro" id="IPR043136">
    <property type="entry name" value="B30.2/SPRY_sf"/>
</dbReference>
<gene>
    <name evidence="4" type="primary">ASH2L</name>
    <name evidence="4" type="ORF">FOZ62_014537</name>
</gene>
<accession>A0A7J6SMJ6</accession>
<dbReference type="Gene3D" id="2.60.120.920">
    <property type="match status" value="1"/>
</dbReference>
<keyword evidence="4" id="KW-0808">Transferase</keyword>
<evidence type="ECO:0000256" key="2">
    <source>
        <dbReference type="ARBA" id="ARBA00023242"/>
    </source>
</evidence>
<evidence type="ECO:0000313" key="4">
    <source>
        <dbReference type="EMBL" id="KAF4733370.1"/>
    </source>
</evidence>
<organism evidence="4 5">
    <name type="scientific">Perkinsus olseni</name>
    <name type="common">Perkinsus atlanticus</name>
    <dbReference type="NCBI Taxonomy" id="32597"/>
    <lineage>
        <taxon>Eukaryota</taxon>
        <taxon>Sar</taxon>
        <taxon>Alveolata</taxon>
        <taxon>Perkinsozoa</taxon>
        <taxon>Perkinsea</taxon>
        <taxon>Perkinsida</taxon>
        <taxon>Perkinsidae</taxon>
        <taxon>Perkinsus</taxon>
    </lineage>
</organism>
<keyword evidence="2" id="KW-0539">Nucleus</keyword>
<keyword evidence="4" id="KW-0489">Methyltransferase</keyword>
<dbReference type="PROSITE" id="PS50188">
    <property type="entry name" value="B302_SPRY"/>
    <property type="match status" value="1"/>
</dbReference>
<dbReference type="PANTHER" id="PTHR10598">
    <property type="entry name" value="SET1/ASH2 HISTONE METHYLTRANSFERASE COMPLEX SUBUNIT ASH2"/>
    <property type="match status" value="1"/>
</dbReference>
<feature type="domain" description="B30.2/SPRY" evidence="3">
    <location>
        <begin position="1"/>
        <end position="172"/>
    </location>
</feature>
<dbReference type="GO" id="GO:0008168">
    <property type="term" value="F:methyltransferase activity"/>
    <property type="evidence" value="ECO:0007669"/>
    <property type="project" value="UniProtKB-KW"/>
</dbReference>
<dbReference type="InterPro" id="IPR003877">
    <property type="entry name" value="SPRY_dom"/>
</dbReference>
<protein>
    <submittedName>
        <fullName evidence="4">Set1/Ash2 histone methyltransferase complex subunit ASH2</fullName>
    </submittedName>
</protein>
<dbReference type="SMART" id="SM00449">
    <property type="entry name" value="SPRY"/>
    <property type="match status" value="1"/>
</dbReference>
<dbReference type="InterPro" id="IPR037353">
    <property type="entry name" value="ASH2"/>
</dbReference>
<dbReference type="AlphaFoldDB" id="A0A7J6SMJ6"/>
<evidence type="ECO:0000259" key="3">
    <source>
        <dbReference type="PROSITE" id="PS50188"/>
    </source>
</evidence>
<reference evidence="4 5" key="1">
    <citation type="submission" date="2020-04" db="EMBL/GenBank/DDBJ databases">
        <title>Perkinsus olseni comparative genomics.</title>
        <authorList>
            <person name="Bogema D.R."/>
        </authorList>
    </citation>
    <scope>NUCLEOTIDE SEQUENCE [LARGE SCALE GENOMIC DNA]</scope>
    <source>
        <strain evidence="4">ATCC PRA-205</strain>
    </source>
</reference>
<dbReference type="GO" id="GO:0048188">
    <property type="term" value="C:Set1C/COMPASS complex"/>
    <property type="evidence" value="ECO:0007669"/>
    <property type="project" value="InterPro"/>
</dbReference>
<evidence type="ECO:0000256" key="1">
    <source>
        <dbReference type="ARBA" id="ARBA00004123"/>
    </source>
</evidence>
<dbReference type="InterPro" id="IPR001870">
    <property type="entry name" value="B30.2/SPRY"/>
</dbReference>